<dbReference type="InterPro" id="IPR050789">
    <property type="entry name" value="Diverse_Enzym_Activities"/>
</dbReference>
<dbReference type="Gene3D" id="3.40.710.10">
    <property type="entry name" value="DD-peptidase/beta-lactamase superfamily"/>
    <property type="match status" value="1"/>
</dbReference>
<feature type="signal peptide" evidence="1">
    <location>
        <begin position="1"/>
        <end position="32"/>
    </location>
</feature>
<name>A0A0P0Z146_9HYPH</name>
<evidence type="ECO:0000313" key="3">
    <source>
        <dbReference type="EMBL" id="BAT27574.1"/>
    </source>
</evidence>
<protein>
    <recommendedName>
        <fullName evidence="2">Beta-lactamase-related domain-containing protein</fullName>
    </recommendedName>
</protein>
<sequence>MDCRIRWARSRRTAWFCLALAATALPSAVALSQEGPGLTQIFDGKLLPDAQVQSFSRSETLFPTRLVPAHGRARPVPDSARSLDGLSIASEGRSYDLFDYLSMNRVAGIMVLKDGERVFEDYELGTRPETRWPSMSMAAAITSTLVGAAIEEGLIARIDDPLTRYLPELAGTSYDGVTVRQLLMMSSGVKWNERLSDPASDRRAMMALQAGQEPGSILRYVASRPRAAEPGTVWVYSSGETQMLGALVAAATGRDLAAYLSDTIWSPAGMEADAAWWLESPGGLEMGGIGLAARLRDYARFGQFILEDGVIDGRRILPEGWVRQAGSVQEVGGRSVAFGYMWWPLSEGSDFDADGAFAAIGAFGQYIYVNPRRRVVIVLLGSQSKPEGSWPIDETDFLEAVARHLD</sequence>
<reference evidence="3" key="1">
    <citation type="journal article" date="2015" name="Proc. Natl. Acad. Sci. U.S.A.">
        <title>Bacterial clade with the ribosomal RNA operon on a small plasmid rather than the chromosome.</title>
        <authorList>
            <person name="Anda M."/>
            <person name="Ohtsubo Y."/>
            <person name="Okubo T."/>
            <person name="Sugawara M."/>
            <person name="Nagata Y."/>
            <person name="Tsuda M."/>
            <person name="Minamisawa K."/>
            <person name="Mitsui H."/>
        </authorList>
    </citation>
    <scope>NUCLEOTIDE SEQUENCE</scope>
    <source>
        <strain evidence="3">JCM 14755</strain>
    </source>
</reference>
<dbReference type="AlphaFoldDB" id="A0A0P0Z146"/>
<dbReference type="InterPro" id="IPR001466">
    <property type="entry name" value="Beta-lactam-related"/>
</dbReference>
<proteinExistence type="predicted"/>
<dbReference type="Pfam" id="PF00144">
    <property type="entry name" value="Beta-lactamase"/>
    <property type="match status" value="1"/>
</dbReference>
<dbReference type="InterPro" id="IPR012338">
    <property type="entry name" value="Beta-lactam/transpept-like"/>
</dbReference>
<evidence type="ECO:0000256" key="1">
    <source>
        <dbReference type="SAM" id="SignalP"/>
    </source>
</evidence>
<feature type="domain" description="Beta-lactamase-related" evidence="2">
    <location>
        <begin position="107"/>
        <end position="394"/>
    </location>
</feature>
<dbReference type="EMBL" id="LC066375">
    <property type="protein sequence ID" value="BAT27574.1"/>
    <property type="molecule type" value="Genomic_DNA"/>
</dbReference>
<feature type="chain" id="PRO_5006057971" description="Beta-lactamase-related domain-containing protein" evidence="1">
    <location>
        <begin position="33"/>
        <end position="406"/>
    </location>
</feature>
<keyword evidence="1" id="KW-0732">Signal</keyword>
<dbReference type="RefSeq" id="WP_062226627.1">
    <property type="nucleotide sequence ID" value="NZ_BBWR01000003.1"/>
</dbReference>
<accession>A0A0P0Z146</accession>
<dbReference type="PANTHER" id="PTHR43283">
    <property type="entry name" value="BETA-LACTAMASE-RELATED"/>
    <property type="match status" value="1"/>
</dbReference>
<dbReference type="PANTHER" id="PTHR43283:SF14">
    <property type="entry name" value="BLL8153 PROTEIN"/>
    <property type="match status" value="1"/>
</dbReference>
<dbReference type="SUPFAM" id="SSF56601">
    <property type="entry name" value="beta-lactamase/transpeptidase-like"/>
    <property type="match status" value="1"/>
</dbReference>
<evidence type="ECO:0000259" key="2">
    <source>
        <dbReference type="Pfam" id="PF00144"/>
    </source>
</evidence>
<organism evidence="3">
    <name type="scientific">Aureimonas frigidaquae</name>
    <dbReference type="NCBI Taxonomy" id="424757"/>
    <lineage>
        <taxon>Bacteria</taxon>
        <taxon>Pseudomonadati</taxon>
        <taxon>Pseudomonadota</taxon>
        <taxon>Alphaproteobacteria</taxon>
        <taxon>Hyphomicrobiales</taxon>
        <taxon>Aurantimonadaceae</taxon>
        <taxon>Aureimonas</taxon>
    </lineage>
</organism>